<name>A0A557QFC7_9RHOO</name>
<evidence type="ECO:0000256" key="3">
    <source>
        <dbReference type="ARBA" id="ARBA00015084"/>
    </source>
</evidence>
<organism evidence="8 9">
    <name type="scientific">Denitromonas halophila</name>
    <dbReference type="NCBI Taxonomy" id="1629404"/>
    <lineage>
        <taxon>Bacteria</taxon>
        <taxon>Pseudomonadati</taxon>
        <taxon>Pseudomonadota</taxon>
        <taxon>Betaproteobacteria</taxon>
        <taxon>Rhodocyclales</taxon>
        <taxon>Zoogloeaceae</taxon>
        <taxon>Denitromonas</taxon>
    </lineage>
</organism>
<accession>A0A557QFC7</accession>
<evidence type="ECO:0000256" key="5">
    <source>
        <dbReference type="ARBA" id="ARBA00022905"/>
    </source>
</evidence>
<dbReference type="SUPFAM" id="SSF56281">
    <property type="entry name" value="Metallo-hydrolase/oxidoreductase"/>
    <property type="match status" value="1"/>
</dbReference>
<dbReference type="NCBIfam" id="TIGR02108">
    <property type="entry name" value="PQQ_syn_pqqB"/>
    <property type="match status" value="1"/>
</dbReference>
<evidence type="ECO:0000313" key="8">
    <source>
        <dbReference type="EMBL" id="TVO51594.1"/>
    </source>
</evidence>
<reference evidence="8 9" key="1">
    <citation type="submission" date="2019-07" db="EMBL/GenBank/DDBJ databases">
        <title>The pathways for chlorine oxyanion respiration interact through the shared metabolite chlorate.</title>
        <authorList>
            <person name="Barnum T.P."/>
            <person name="Cheng Y."/>
            <person name="Hill K.A."/>
            <person name="Lucas L.N."/>
            <person name="Carlson H.K."/>
            <person name="Coates J.D."/>
        </authorList>
    </citation>
    <scope>NUCLEOTIDE SEQUENCE [LARGE SCALE GENOMIC DNA]</scope>
    <source>
        <strain evidence="8 9">SFB-3</strain>
    </source>
</reference>
<dbReference type="Proteomes" id="UP000319502">
    <property type="component" value="Unassembled WGS sequence"/>
</dbReference>
<gene>
    <name evidence="6 8" type="primary">pqqB</name>
    <name evidence="8" type="ORF">FHP91_19190</name>
</gene>
<dbReference type="CDD" id="cd16274">
    <property type="entry name" value="PQQB-like_MBL-fold"/>
    <property type="match status" value="1"/>
</dbReference>
<dbReference type="OrthoDB" id="9778305at2"/>
<evidence type="ECO:0000259" key="7">
    <source>
        <dbReference type="Pfam" id="PF12706"/>
    </source>
</evidence>
<dbReference type="Gene3D" id="3.60.15.10">
    <property type="entry name" value="Ribonuclease Z/Hydroxyacylglutathione hydrolase-like"/>
    <property type="match status" value="1"/>
</dbReference>
<comment type="function">
    <text evidence="6">May be involved in the transport of PQQ or its precursor to the periplasm.</text>
</comment>
<proteinExistence type="inferred from homology"/>
<dbReference type="Pfam" id="PF12706">
    <property type="entry name" value="Lactamase_B_2"/>
    <property type="match status" value="1"/>
</dbReference>
<dbReference type="PANTHER" id="PTHR42663">
    <property type="entry name" value="HYDROLASE C777.06C-RELATED-RELATED"/>
    <property type="match status" value="1"/>
</dbReference>
<feature type="domain" description="Metallo-beta-lactamase" evidence="7">
    <location>
        <begin position="50"/>
        <end position="271"/>
    </location>
</feature>
<sequence>MKIRVLGAGAGGGFPQWNCNCPNCAGLRSGSIRATARTQSSIIVSGDDEHWALFNASPDILTQIQRCPVLQPGRALRDTGIAAIVLIDAQIDHTTGLYMLREHRQPHALWCTRPVRDDLSTGNPLFGVLEHYCGIDWHEIALGQDFVIDAIAGLRFTALPLTSNAPPYSPRRDRPEPGDNIGVRITDTRSGRRLFYAPGLGQMEDAVWAAMQAADVVLVDGTLWTDDEMIRLGASAKTSRAMGHMPQSGPDGMIEWLDRLPASTRKILIHINNTNPILNEDSAERAELARHGIEVAFDGMEIAL</sequence>
<keyword evidence="4 6" id="KW-0813">Transport</keyword>
<dbReference type="InterPro" id="IPR001279">
    <property type="entry name" value="Metallo-B-lactamas"/>
</dbReference>
<evidence type="ECO:0000256" key="1">
    <source>
        <dbReference type="ARBA" id="ARBA00004886"/>
    </source>
</evidence>
<keyword evidence="5 6" id="KW-0884">PQQ biosynthesis</keyword>
<dbReference type="EMBL" id="VMNK01000019">
    <property type="protein sequence ID" value="TVO51594.1"/>
    <property type="molecule type" value="Genomic_DNA"/>
</dbReference>
<dbReference type="GO" id="GO:0018189">
    <property type="term" value="P:pyrroloquinoline quinone biosynthetic process"/>
    <property type="evidence" value="ECO:0007669"/>
    <property type="project" value="UniProtKB-UniRule"/>
</dbReference>
<comment type="caution">
    <text evidence="8">The sequence shown here is derived from an EMBL/GenBank/DDBJ whole genome shotgun (WGS) entry which is preliminary data.</text>
</comment>
<dbReference type="InterPro" id="IPR036866">
    <property type="entry name" value="RibonucZ/Hydroxyglut_hydro"/>
</dbReference>
<evidence type="ECO:0000256" key="4">
    <source>
        <dbReference type="ARBA" id="ARBA00022448"/>
    </source>
</evidence>
<dbReference type="HAMAP" id="MF_00653">
    <property type="entry name" value="PQQ_syn_PqqB"/>
    <property type="match status" value="1"/>
</dbReference>
<comment type="similarity">
    <text evidence="2 6">Belongs to the PqqB family.</text>
</comment>
<protein>
    <recommendedName>
        <fullName evidence="3 6">Coenzyme PQQ synthesis protein B</fullName>
    </recommendedName>
    <alternativeName>
        <fullName evidence="6">Pyrroloquinoline quinone biosynthesis protein B</fullName>
    </alternativeName>
</protein>
<evidence type="ECO:0000256" key="2">
    <source>
        <dbReference type="ARBA" id="ARBA00008481"/>
    </source>
</evidence>
<dbReference type="InterPro" id="IPR011842">
    <property type="entry name" value="PQQ_synth_PqqB"/>
</dbReference>
<dbReference type="UniPathway" id="UPA00539"/>
<dbReference type="PANTHER" id="PTHR42663:SF7">
    <property type="entry name" value="COENZYME PQQ SYNTHESIS PROTEIN B"/>
    <property type="match status" value="1"/>
</dbReference>
<evidence type="ECO:0000256" key="6">
    <source>
        <dbReference type="HAMAP-Rule" id="MF_00653"/>
    </source>
</evidence>
<comment type="pathway">
    <text evidence="1 6">Cofactor biosynthesis; pyrroloquinoline quinone biosynthesis.</text>
</comment>
<dbReference type="AlphaFoldDB" id="A0A557QFC7"/>
<dbReference type="RefSeq" id="WP_144311115.1">
    <property type="nucleotide sequence ID" value="NZ_VMNK01000019.1"/>
</dbReference>
<evidence type="ECO:0000313" key="9">
    <source>
        <dbReference type="Proteomes" id="UP000319502"/>
    </source>
</evidence>
<keyword evidence="9" id="KW-1185">Reference proteome</keyword>